<evidence type="ECO:0000256" key="1">
    <source>
        <dbReference type="SAM" id="SignalP"/>
    </source>
</evidence>
<evidence type="ECO:0000313" key="8">
    <source>
        <dbReference type="Proteomes" id="UP000324907"/>
    </source>
</evidence>
<dbReference type="SUPFAM" id="SSF53474">
    <property type="entry name" value="alpha/beta-Hydrolases"/>
    <property type="match status" value="1"/>
</dbReference>
<gene>
    <name evidence="5" type="ORF">FNF27_07383</name>
    <name evidence="4" type="ORF">FNF28_03914</name>
    <name evidence="2" type="ORF">FNF29_07826</name>
    <name evidence="3" type="ORF">FNF31_07480</name>
</gene>
<protein>
    <submittedName>
        <fullName evidence="2">Uncharacterized protein</fullName>
    </submittedName>
</protein>
<dbReference type="Pfam" id="PF10142">
    <property type="entry name" value="PhoPQ_related"/>
    <property type="match status" value="1"/>
</dbReference>
<dbReference type="OMA" id="GWASWHA"/>
<evidence type="ECO:0000313" key="7">
    <source>
        <dbReference type="Proteomes" id="UP000323011"/>
    </source>
</evidence>
<evidence type="ECO:0000313" key="9">
    <source>
        <dbReference type="Proteomes" id="UP000325113"/>
    </source>
</evidence>
<dbReference type="PANTHER" id="PTHR31497">
    <property type="entry name" value="AUTOCRINE PROLIFERATION REPRESSOR PROTEIN A"/>
    <property type="match status" value="1"/>
</dbReference>
<evidence type="ECO:0000313" key="2">
    <source>
        <dbReference type="EMBL" id="KAA0146850.1"/>
    </source>
</evidence>
<proteinExistence type="predicted"/>
<dbReference type="Proteomes" id="UP000323011">
    <property type="component" value="Unassembled WGS sequence"/>
</dbReference>
<dbReference type="Proteomes" id="UP000324907">
    <property type="component" value="Unassembled WGS sequence"/>
</dbReference>
<dbReference type="EMBL" id="VLTN01000077">
    <property type="protein sequence ID" value="KAA0146850.1"/>
    <property type="molecule type" value="Genomic_DNA"/>
</dbReference>
<evidence type="ECO:0000313" key="3">
    <source>
        <dbReference type="EMBL" id="KAA0148064.1"/>
    </source>
</evidence>
<dbReference type="EMBL" id="VLTO01000083">
    <property type="protein sequence ID" value="KAA0167055.1"/>
    <property type="molecule type" value="Genomic_DNA"/>
</dbReference>
<accession>A0A5A8C402</accession>
<keyword evidence="1" id="KW-0732">Signal</keyword>
<dbReference type="InterPro" id="IPR029058">
    <property type="entry name" value="AB_hydrolase_fold"/>
</dbReference>
<comment type="caution">
    <text evidence="2">The sequence shown here is derived from an EMBL/GenBank/DDBJ whole genome shotgun (WGS) entry which is preliminary data.</text>
</comment>
<evidence type="ECO:0000313" key="6">
    <source>
        <dbReference type="Proteomes" id="UP000322899"/>
    </source>
</evidence>
<dbReference type="InterPro" id="IPR009199">
    <property type="entry name" value="PhoPQ-act_pathogen-rel_PqaA"/>
</dbReference>
<name>A0A5A8C402_CAFRO</name>
<sequence>MKGAFSIVAMLSAAMVATASPLWDYVNAQDDAFKWHPTGFVLNNTGLGWTGYLLNVTSGNWMTPEYSNRYTWTHQLLVVVPDKVADTTHAALYITGGSNGQGNPKVDSEDTLFCGVLAASTGTVCGVLWQIPNQDIIFPSDPVQPPKSRGEDAAVAFTWWDFLRHQDQPERILYFPMTRAASRAMDAIAQFAPTRVPGAKLDKFLVSGASKRGFITWFTAAVDSRVVAAAPIVMDLLNIQENIMHLYRDFGGFSFAFKDYCDLNLTQYLPTGEFAPLAKHIDPLEFKENLTMPKLVIDSTGDEFFALDDDHYWWGMLEGETKRLMVANAEHSMATGVIPLITGLDAFWQSIISNTPRPEISWTMAPDSGVIDFYTNVKPNKVVMRFSQTLDGKRRDFRLVRGDTPADPCEPQGIPVKIFGDACLVPIIWLGEDIGLVGQDEKGYHYQAVMPIPGVGWRGFLVEGYWPGPNDSTFQFTSQVSIIPQTQPYPNCTVCNCVLV</sequence>
<feature type="signal peptide" evidence="1">
    <location>
        <begin position="1"/>
        <end position="19"/>
    </location>
</feature>
<dbReference type="Proteomes" id="UP000322899">
    <property type="component" value="Unassembled WGS sequence"/>
</dbReference>
<dbReference type="Proteomes" id="UP000325113">
    <property type="component" value="Unassembled WGS sequence"/>
</dbReference>
<evidence type="ECO:0000313" key="4">
    <source>
        <dbReference type="EMBL" id="KAA0164374.1"/>
    </source>
</evidence>
<keyword evidence="7" id="KW-1185">Reference proteome</keyword>
<dbReference type="Gene3D" id="3.40.50.1820">
    <property type="entry name" value="alpha/beta hydrolase"/>
    <property type="match status" value="1"/>
</dbReference>
<organism evidence="2 7">
    <name type="scientific">Cafeteria roenbergensis</name>
    <name type="common">Marine flagellate</name>
    <dbReference type="NCBI Taxonomy" id="33653"/>
    <lineage>
        <taxon>Eukaryota</taxon>
        <taxon>Sar</taxon>
        <taxon>Stramenopiles</taxon>
        <taxon>Bigyra</taxon>
        <taxon>Opalozoa</taxon>
        <taxon>Bicosoecida</taxon>
        <taxon>Cafeteriaceae</taxon>
        <taxon>Cafeteria</taxon>
    </lineage>
</organism>
<dbReference type="PANTHER" id="PTHR31497:SF0">
    <property type="entry name" value="AUTOCRINE PROLIFERATION REPRESSOR PROTEIN A"/>
    <property type="match status" value="1"/>
</dbReference>
<dbReference type="AlphaFoldDB" id="A0A5A8C402"/>
<evidence type="ECO:0000313" key="5">
    <source>
        <dbReference type="EMBL" id="KAA0167055.1"/>
    </source>
</evidence>
<dbReference type="OrthoDB" id="2020799at2759"/>
<dbReference type="EMBL" id="VLTL01000057">
    <property type="protein sequence ID" value="KAA0164374.1"/>
    <property type="molecule type" value="Genomic_DNA"/>
</dbReference>
<feature type="chain" id="PRO_5036365897" evidence="1">
    <location>
        <begin position="20"/>
        <end position="500"/>
    </location>
</feature>
<dbReference type="EMBL" id="VLTM01000154">
    <property type="protein sequence ID" value="KAA0148064.1"/>
    <property type="molecule type" value="Genomic_DNA"/>
</dbReference>
<reference evidence="6 7" key="1">
    <citation type="submission" date="2019-07" db="EMBL/GenBank/DDBJ databases">
        <title>Genomes of Cafeteria roenbergensis.</title>
        <authorList>
            <person name="Fischer M.G."/>
            <person name="Hackl T."/>
            <person name="Roman M."/>
        </authorList>
    </citation>
    <scope>NUCLEOTIDE SEQUENCE [LARGE SCALE GENOMIC DNA]</scope>
    <source>
        <strain evidence="2 7">BVI</strain>
        <strain evidence="3 9">Cflag</strain>
        <strain evidence="5 6">E4-10P</strain>
        <strain evidence="4 8">RCC970-E3</strain>
    </source>
</reference>